<sequence>MKFEDLLMQPGEEKKTLHDLQEQCLSLFWIGCFGLMCSGSELEEYDSCTGKCNLEVERLEEELDGEVQLNRVLQCAMKGPVGCCESCSCLSPFLPIEVQMLLAEVAVVEEEIEWLERKINELKSDIYQEKKQFKGLQPQWERQLKKFSSRRPNLQEHKDYGSLSTSKNNELRRYRNARERRASLGSSIELQSVTFLAGDAEEERGNSRSSRSKSHMVHNIRDIPSETVDRKKLSEQLIKCLIGIFLKLNQTTYKSKGTTNLTKNTLNCINSKGLVSKATFSCRPPVFPFGHSSSHLDPYEILPEPDVTIRDIGPYKDFTQITARTLDASRLSECLPDMWRLRALMEKLSKININYFTHKQKLAFWINVYNASVMNAFLQHGLPSTHEKLLGLMKEAAINVGGFILKASTIEHFILRHPAEVKHELTNEKKILLRHACGLGYPEPNVTFALCRGSWSSPALRFYTPDEVMNELEKAKVEYLEASVGITSKKKILVPKLMHWHMKDFADDMESLLEWIYSQLPYTSSLKRLMMECLNGETQSPSQKLIEIQPYASEFRYLIPI</sequence>
<dbReference type="PANTHER" id="PTHR46248">
    <property type="entry name" value="EXPRESSED PROTEIN"/>
    <property type="match status" value="1"/>
</dbReference>
<dbReference type="EMBL" id="NKXS01002771">
    <property type="protein sequence ID" value="PIN12171.1"/>
    <property type="molecule type" value="Genomic_DNA"/>
</dbReference>
<evidence type="ECO:0000256" key="1">
    <source>
        <dbReference type="SAM" id="Coils"/>
    </source>
</evidence>
<dbReference type="Proteomes" id="UP000231279">
    <property type="component" value="Unassembled WGS sequence"/>
</dbReference>
<evidence type="ECO:0000313" key="6">
    <source>
        <dbReference type="Proteomes" id="UP000231279"/>
    </source>
</evidence>
<name>A0A2G9H3T2_9LAMI</name>
<comment type="caution">
    <text evidence="5">The sequence shown here is derived from an EMBL/GenBank/DDBJ whole genome shotgun (WGS) entry which is preliminary data.</text>
</comment>
<feature type="region of interest" description="Disordered" evidence="2">
    <location>
        <begin position="147"/>
        <end position="172"/>
    </location>
</feature>
<dbReference type="InterPro" id="IPR006869">
    <property type="entry name" value="DUF547"/>
</dbReference>
<feature type="coiled-coil region" evidence="1">
    <location>
        <begin position="56"/>
        <end position="132"/>
    </location>
</feature>
<dbReference type="Pfam" id="PF04784">
    <property type="entry name" value="DUF547"/>
    <property type="match status" value="1"/>
</dbReference>
<keyword evidence="1" id="KW-0175">Coiled coil</keyword>
<protein>
    <recommendedName>
        <fullName evidence="7">DUF547 domain-containing protein</fullName>
    </recommendedName>
</protein>
<evidence type="ECO:0000259" key="4">
    <source>
        <dbReference type="Pfam" id="PF14389"/>
    </source>
</evidence>
<dbReference type="OrthoDB" id="418495at2759"/>
<dbReference type="Pfam" id="PF14389">
    <property type="entry name" value="Lzipper-MIP1"/>
    <property type="match status" value="1"/>
</dbReference>
<gene>
    <name evidence="5" type="ORF">CDL12_15217</name>
</gene>
<evidence type="ECO:0008006" key="7">
    <source>
        <dbReference type="Google" id="ProtNLM"/>
    </source>
</evidence>
<reference evidence="6" key="1">
    <citation type="journal article" date="2018" name="Gigascience">
        <title>Genome assembly of the Pink Ipe (Handroanthus impetiginosus, Bignoniaceae), a highly valued, ecologically keystone Neotropical timber forest tree.</title>
        <authorList>
            <person name="Silva-Junior O.B."/>
            <person name="Grattapaglia D."/>
            <person name="Novaes E."/>
            <person name="Collevatti R.G."/>
        </authorList>
    </citation>
    <scope>NUCLEOTIDE SEQUENCE [LARGE SCALE GENOMIC DNA]</scope>
    <source>
        <strain evidence="6">cv. UFG-1</strain>
    </source>
</reference>
<evidence type="ECO:0000256" key="2">
    <source>
        <dbReference type="SAM" id="MobiDB-lite"/>
    </source>
</evidence>
<keyword evidence="6" id="KW-1185">Reference proteome</keyword>
<dbReference type="AlphaFoldDB" id="A0A2G9H3T2"/>
<accession>A0A2G9H3T2</accession>
<feature type="domain" description="Ternary complex factor MIP1 leucine-zipper" evidence="4">
    <location>
        <begin position="55"/>
        <end position="129"/>
    </location>
</feature>
<proteinExistence type="predicted"/>
<dbReference type="PANTHER" id="PTHR46248:SF4">
    <property type="entry name" value="OS01G0147800 PROTEIN"/>
    <property type="match status" value="1"/>
</dbReference>
<feature type="domain" description="DUF547" evidence="3">
    <location>
        <begin position="356"/>
        <end position="480"/>
    </location>
</feature>
<evidence type="ECO:0000259" key="3">
    <source>
        <dbReference type="Pfam" id="PF04784"/>
    </source>
</evidence>
<organism evidence="5 6">
    <name type="scientific">Handroanthus impetiginosus</name>
    <dbReference type="NCBI Taxonomy" id="429701"/>
    <lineage>
        <taxon>Eukaryota</taxon>
        <taxon>Viridiplantae</taxon>
        <taxon>Streptophyta</taxon>
        <taxon>Embryophyta</taxon>
        <taxon>Tracheophyta</taxon>
        <taxon>Spermatophyta</taxon>
        <taxon>Magnoliopsida</taxon>
        <taxon>eudicotyledons</taxon>
        <taxon>Gunneridae</taxon>
        <taxon>Pentapetalae</taxon>
        <taxon>asterids</taxon>
        <taxon>lamiids</taxon>
        <taxon>Lamiales</taxon>
        <taxon>Bignoniaceae</taxon>
        <taxon>Crescentiina</taxon>
        <taxon>Tabebuia alliance</taxon>
        <taxon>Handroanthus</taxon>
    </lineage>
</organism>
<evidence type="ECO:0000313" key="5">
    <source>
        <dbReference type="EMBL" id="PIN12171.1"/>
    </source>
</evidence>
<dbReference type="InterPro" id="IPR025757">
    <property type="entry name" value="MIP1_Leuzipper"/>
</dbReference>